<feature type="domain" description="Peptidase A1" evidence="13">
    <location>
        <begin position="78"/>
        <end position="397"/>
    </location>
</feature>
<dbReference type="Gene3D" id="2.40.70.10">
    <property type="entry name" value="Acid Proteases"/>
    <property type="match status" value="2"/>
</dbReference>
<keyword evidence="5 12" id="KW-0732">Signal</keyword>
<name>A0A914EFV8_9BILA</name>
<dbReference type="Pfam" id="PF00026">
    <property type="entry name" value="Asp"/>
    <property type="match status" value="1"/>
</dbReference>
<dbReference type="AlphaFoldDB" id="A0A914EFV8"/>
<keyword evidence="6 11" id="KW-0064">Aspartyl protease</keyword>
<keyword evidence="8" id="KW-1015">Disulfide bond</keyword>
<evidence type="ECO:0000256" key="1">
    <source>
        <dbReference type="ARBA" id="ARBA00004613"/>
    </source>
</evidence>
<dbReference type="WBParaSite" id="ACRNAN_scaffold8008.g31209.t1">
    <property type="protein sequence ID" value="ACRNAN_scaffold8008.g31209.t1"/>
    <property type="gene ID" value="ACRNAN_scaffold8008.g31209"/>
</dbReference>
<dbReference type="InterPro" id="IPR001461">
    <property type="entry name" value="Aspartic_peptidase_A1"/>
</dbReference>
<dbReference type="InterPro" id="IPR033121">
    <property type="entry name" value="PEPTIDASE_A1"/>
</dbReference>
<evidence type="ECO:0000259" key="13">
    <source>
        <dbReference type="PROSITE" id="PS51767"/>
    </source>
</evidence>
<dbReference type="FunFam" id="2.40.70.10:FF:000008">
    <property type="entry name" value="Cathepsin D"/>
    <property type="match status" value="1"/>
</dbReference>
<dbReference type="GO" id="GO:0005764">
    <property type="term" value="C:lysosome"/>
    <property type="evidence" value="ECO:0007669"/>
    <property type="project" value="TreeGrafter"/>
</dbReference>
<dbReference type="GO" id="GO:0006508">
    <property type="term" value="P:proteolysis"/>
    <property type="evidence" value="ECO:0007669"/>
    <property type="project" value="UniProtKB-KW"/>
</dbReference>
<evidence type="ECO:0000256" key="10">
    <source>
        <dbReference type="PIRSR" id="PIRSR601461-1"/>
    </source>
</evidence>
<keyword evidence="4 11" id="KW-0645">Protease</keyword>
<dbReference type="InterPro" id="IPR021109">
    <property type="entry name" value="Peptidase_aspartic_dom_sf"/>
</dbReference>
<dbReference type="Proteomes" id="UP000887540">
    <property type="component" value="Unplaced"/>
</dbReference>
<feature type="chain" id="PRO_5037064605" evidence="12">
    <location>
        <begin position="20"/>
        <end position="404"/>
    </location>
</feature>
<dbReference type="FunFam" id="2.40.70.10:FF:000058">
    <property type="entry name" value="ASpartyl Protease"/>
    <property type="match status" value="1"/>
</dbReference>
<keyword evidence="14" id="KW-1185">Reference proteome</keyword>
<protein>
    <submittedName>
        <fullName evidence="15">Peptidase A1 domain-containing protein</fullName>
    </submittedName>
</protein>
<keyword evidence="3" id="KW-0964">Secreted</keyword>
<dbReference type="PROSITE" id="PS51767">
    <property type="entry name" value="PEPTIDASE_A1"/>
    <property type="match status" value="1"/>
</dbReference>
<feature type="active site" evidence="10">
    <location>
        <position position="96"/>
    </location>
</feature>
<dbReference type="PANTHER" id="PTHR47966">
    <property type="entry name" value="BETA-SITE APP-CLEAVING ENZYME, ISOFORM A-RELATED"/>
    <property type="match status" value="1"/>
</dbReference>
<organism evidence="14 15">
    <name type="scientific">Acrobeloides nanus</name>
    <dbReference type="NCBI Taxonomy" id="290746"/>
    <lineage>
        <taxon>Eukaryota</taxon>
        <taxon>Metazoa</taxon>
        <taxon>Ecdysozoa</taxon>
        <taxon>Nematoda</taxon>
        <taxon>Chromadorea</taxon>
        <taxon>Rhabditida</taxon>
        <taxon>Tylenchina</taxon>
        <taxon>Cephalobomorpha</taxon>
        <taxon>Cephaloboidea</taxon>
        <taxon>Cephalobidae</taxon>
        <taxon>Acrobeloides</taxon>
    </lineage>
</organism>
<comment type="subcellular location">
    <subcellularLocation>
        <location evidence="1">Secreted</location>
    </subcellularLocation>
</comment>
<keyword evidence="9" id="KW-0325">Glycoprotein</keyword>
<dbReference type="PANTHER" id="PTHR47966:SF8">
    <property type="entry name" value="ASPARTIC PROTEASE 1-RELATED"/>
    <property type="match status" value="1"/>
</dbReference>
<evidence type="ECO:0000256" key="7">
    <source>
        <dbReference type="ARBA" id="ARBA00022801"/>
    </source>
</evidence>
<dbReference type="GO" id="GO:0004190">
    <property type="term" value="F:aspartic-type endopeptidase activity"/>
    <property type="evidence" value="ECO:0007669"/>
    <property type="project" value="UniProtKB-KW"/>
</dbReference>
<evidence type="ECO:0000256" key="11">
    <source>
        <dbReference type="RuleBase" id="RU000454"/>
    </source>
</evidence>
<evidence type="ECO:0000256" key="2">
    <source>
        <dbReference type="ARBA" id="ARBA00007447"/>
    </source>
</evidence>
<feature type="signal peptide" evidence="12">
    <location>
        <begin position="1"/>
        <end position="19"/>
    </location>
</feature>
<dbReference type="PRINTS" id="PR00792">
    <property type="entry name" value="PEPSIN"/>
</dbReference>
<proteinExistence type="inferred from homology"/>
<sequence length="404" mass="44013">MNLLFPLTFFVALCPLVLWAMPLDLKQEPGVYRMKIQNTPSLRAKLIKEGKWKHFLEELHTNKASGSQPFIDYYDDFYLANVTTGTPPQQFTIAPDTGSSNYWIIDANKCKNQACQGYPGYASHNRFDSTKSTTFKNLGTPFSIQYGSGSCDGTLAVDVLSFAGLSIPTQTFGLASSIADVFGYQPIDGIMGLGWPALAIDNVVPPMQNLLSQLNKPLFTVWLDRHVQISQGGSGGVITYGDIDTTNCDATINYVPLSSKRYWQFSIASFSVGTYSNKRQAQVISDTGTSWIYGPTAAVDAIAQATNAIYDDDNGIYTVPCTATGLPDWVFNIGGINYNIPSSEYVLDLELGDGNCALTLGDGSDLAVDGFQWILGDTFIRTYCNIYDIAGGRIGFAKAHHTGV</sequence>
<evidence type="ECO:0000256" key="12">
    <source>
        <dbReference type="SAM" id="SignalP"/>
    </source>
</evidence>
<keyword evidence="7 11" id="KW-0378">Hydrolase</keyword>
<dbReference type="InterPro" id="IPR034164">
    <property type="entry name" value="Pepsin-like_dom"/>
</dbReference>
<reference evidence="15" key="1">
    <citation type="submission" date="2022-11" db="UniProtKB">
        <authorList>
            <consortium name="WormBaseParasite"/>
        </authorList>
    </citation>
    <scope>IDENTIFICATION</scope>
</reference>
<dbReference type="SUPFAM" id="SSF50630">
    <property type="entry name" value="Acid proteases"/>
    <property type="match status" value="1"/>
</dbReference>
<comment type="similarity">
    <text evidence="2 11">Belongs to the peptidase A1 family.</text>
</comment>
<evidence type="ECO:0000313" key="15">
    <source>
        <dbReference type="WBParaSite" id="ACRNAN_scaffold8008.g31209.t1"/>
    </source>
</evidence>
<evidence type="ECO:0000256" key="6">
    <source>
        <dbReference type="ARBA" id="ARBA00022750"/>
    </source>
</evidence>
<evidence type="ECO:0000256" key="3">
    <source>
        <dbReference type="ARBA" id="ARBA00022525"/>
    </source>
</evidence>
<feature type="active site" evidence="10">
    <location>
        <position position="286"/>
    </location>
</feature>
<evidence type="ECO:0000256" key="5">
    <source>
        <dbReference type="ARBA" id="ARBA00022729"/>
    </source>
</evidence>
<accession>A0A914EFV8</accession>
<dbReference type="PROSITE" id="PS00141">
    <property type="entry name" value="ASP_PROTEASE"/>
    <property type="match status" value="1"/>
</dbReference>
<evidence type="ECO:0000313" key="14">
    <source>
        <dbReference type="Proteomes" id="UP000887540"/>
    </source>
</evidence>
<evidence type="ECO:0000256" key="9">
    <source>
        <dbReference type="ARBA" id="ARBA00023180"/>
    </source>
</evidence>
<evidence type="ECO:0000256" key="8">
    <source>
        <dbReference type="ARBA" id="ARBA00023157"/>
    </source>
</evidence>
<dbReference type="CDD" id="cd05471">
    <property type="entry name" value="pepsin_like"/>
    <property type="match status" value="1"/>
</dbReference>
<dbReference type="GO" id="GO:0005576">
    <property type="term" value="C:extracellular region"/>
    <property type="evidence" value="ECO:0007669"/>
    <property type="project" value="UniProtKB-SubCell"/>
</dbReference>
<evidence type="ECO:0000256" key="4">
    <source>
        <dbReference type="ARBA" id="ARBA00022670"/>
    </source>
</evidence>
<dbReference type="InterPro" id="IPR001969">
    <property type="entry name" value="Aspartic_peptidase_AS"/>
</dbReference>